<dbReference type="eggNOG" id="KOG1869">
    <property type="taxonomic scope" value="Eukaryota"/>
</dbReference>
<dbReference type="SUPFAM" id="SSF53335">
    <property type="entry name" value="S-adenosyl-L-methionine-dependent methyltransferases"/>
    <property type="match status" value="1"/>
</dbReference>
<feature type="compositionally biased region" description="Basic and acidic residues" evidence="5">
    <location>
        <begin position="1018"/>
        <end position="1041"/>
    </location>
</feature>
<keyword evidence="2 4" id="KW-0808">Transferase</keyword>
<evidence type="ECO:0000256" key="5">
    <source>
        <dbReference type="SAM" id="MobiDB-lite"/>
    </source>
</evidence>
<dbReference type="InterPro" id="IPR025799">
    <property type="entry name" value="Arg_MeTrfase"/>
</dbReference>
<dbReference type="STRING" id="981085.W9R9Q3"/>
<feature type="domain" description="CWF21" evidence="7">
    <location>
        <begin position="655"/>
        <end position="697"/>
    </location>
</feature>
<evidence type="ECO:0000256" key="3">
    <source>
        <dbReference type="ARBA" id="ARBA00022691"/>
    </source>
</evidence>
<feature type="compositionally biased region" description="Basic and acidic residues" evidence="5">
    <location>
        <begin position="1249"/>
        <end position="1316"/>
    </location>
</feature>
<dbReference type="FunFam" id="2.70.160.11:FF:000003">
    <property type="entry name" value="Protein arginine N-methyltransferase 5"/>
    <property type="match status" value="1"/>
</dbReference>
<dbReference type="EMBL" id="KE344395">
    <property type="protein sequence ID" value="EXB60450.1"/>
    <property type="molecule type" value="Genomic_DNA"/>
</dbReference>
<evidence type="ECO:0000313" key="10">
    <source>
        <dbReference type="EMBL" id="EXB60450.1"/>
    </source>
</evidence>
<feature type="compositionally biased region" description="Basic and acidic residues" evidence="5">
    <location>
        <begin position="761"/>
        <end position="803"/>
    </location>
</feature>
<proteinExistence type="predicted"/>
<dbReference type="InterPro" id="IPR013170">
    <property type="entry name" value="mRNA_splic_Cwf21_dom"/>
</dbReference>
<evidence type="ECO:0000259" key="6">
    <source>
        <dbReference type="Pfam" id="PF05185"/>
    </source>
</evidence>
<feature type="compositionally biased region" description="Low complexity" evidence="5">
    <location>
        <begin position="877"/>
        <end position="902"/>
    </location>
</feature>
<dbReference type="FunFam" id="3.40.50.150:FF:000029">
    <property type="entry name" value="Protein arginine N-methyltransferase 5"/>
    <property type="match status" value="1"/>
</dbReference>
<reference evidence="11" key="1">
    <citation type="submission" date="2013-01" db="EMBL/GenBank/DDBJ databases">
        <title>Draft Genome Sequence of a Mulberry Tree, Morus notabilis C.K. Schneid.</title>
        <authorList>
            <person name="He N."/>
            <person name="Zhao S."/>
        </authorList>
    </citation>
    <scope>NUCLEOTIDE SEQUENCE</scope>
</reference>
<dbReference type="Gene3D" id="3.20.20.150">
    <property type="entry name" value="Divalent-metal-dependent TIM barrel enzymes"/>
    <property type="match status" value="2"/>
</dbReference>
<evidence type="ECO:0000256" key="2">
    <source>
        <dbReference type="ARBA" id="ARBA00022679"/>
    </source>
</evidence>
<keyword evidence="3 4" id="KW-0949">S-adenosyl-L-methionine</keyword>
<dbReference type="Pfam" id="PF05185">
    <property type="entry name" value="PRMT5"/>
    <property type="match status" value="1"/>
</dbReference>
<feature type="compositionally biased region" description="Low complexity" evidence="5">
    <location>
        <begin position="1088"/>
        <end position="1099"/>
    </location>
</feature>
<feature type="compositionally biased region" description="Acidic residues" evidence="5">
    <location>
        <begin position="742"/>
        <end position="752"/>
    </location>
</feature>
<keyword evidence="11" id="KW-1185">Reference proteome</keyword>
<dbReference type="GO" id="GO:0005829">
    <property type="term" value="C:cytosol"/>
    <property type="evidence" value="ECO:0007669"/>
    <property type="project" value="TreeGrafter"/>
</dbReference>
<evidence type="ECO:0000259" key="7">
    <source>
        <dbReference type="Pfam" id="PF08312"/>
    </source>
</evidence>
<feature type="domain" description="PRMT5 TIM barrel" evidence="8">
    <location>
        <begin position="38"/>
        <end position="122"/>
    </location>
</feature>
<dbReference type="InterPro" id="IPR035247">
    <property type="entry name" value="PRMT5_TIM"/>
</dbReference>
<evidence type="ECO:0000256" key="4">
    <source>
        <dbReference type="PROSITE-ProRule" id="PRU01015"/>
    </source>
</evidence>
<dbReference type="PROSITE" id="PS51678">
    <property type="entry name" value="SAM_MT_PRMT"/>
    <property type="match status" value="1"/>
</dbReference>
<dbReference type="CDD" id="cd21372">
    <property type="entry name" value="cwf21_CWC21-like"/>
    <property type="match status" value="1"/>
</dbReference>
<dbReference type="Proteomes" id="UP000030645">
    <property type="component" value="Unassembled WGS sequence"/>
</dbReference>
<dbReference type="GO" id="GO:0005634">
    <property type="term" value="C:nucleus"/>
    <property type="evidence" value="ECO:0007669"/>
    <property type="project" value="UniProtKB-ARBA"/>
</dbReference>
<evidence type="ECO:0000259" key="8">
    <source>
        <dbReference type="Pfam" id="PF17285"/>
    </source>
</evidence>
<feature type="compositionally biased region" description="Basic residues" evidence="5">
    <location>
        <begin position="858"/>
        <end position="868"/>
    </location>
</feature>
<dbReference type="Pfam" id="PF17285">
    <property type="entry name" value="PRMT5_TIM"/>
    <property type="match status" value="1"/>
</dbReference>
<organism evidence="10 11">
    <name type="scientific">Morus notabilis</name>
    <dbReference type="NCBI Taxonomy" id="981085"/>
    <lineage>
        <taxon>Eukaryota</taxon>
        <taxon>Viridiplantae</taxon>
        <taxon>Streptophyta</taxon>
        <taxon>Embryophyta</taxon>
        <taxon>Tracheophyta</taxon>
        <taxon>Spermatophyta</taxon>
        <taxon>Magnoliopsida</taxon>
        <taxon>eudicotyledons</taxon>
        <taxon>Gunneridae</taxon>
        <taxon>Pentapetalae</taxon>
        <taxon>rosids</taxon>
        <taxon>fabids</taxon>
        <taxon>Rosales</taxon>
        <taxon>Moraceae</taxon>
        <taxon>Moreae</taxon>
        <taxon>Morus</taxon>
    </lineage>
</organism>
<feature type="domain" description="PRMT5 oligomerisation" evidence="9">
    <location>
        <begin position="430"/>
        <end position="595"/>
    </location>
</feature>
<dbReference type="eggNOG" id="KOG0822">
    <property type="taxonomic scope" value="Eukaryota"/>
</dbReference>
<dbReference type="GO" id="GO:0006355">
    <property type="term" value="P:regulation of DNA-templated transcription"/>
    <property type="evidence" value="ECO:0007669"/>
    <property type="project" value="TreeGrafter"/>
</dbReference>
<feature type="domain" description="PRMT5 arginine-N-methyltransferase" evidence="6">
    <location>
        <begin position="258"/>
        <end position="427"/>
    </location>
</feature>
<keyword evidence="1 4" id="KW-0489">Methyltransferase</keyword>
<dbReference type="GO" id="GO:0032259">
    <property type="term" value="P:methylation"/>
    <property type="evidence" value="ECO:0007669"/>
    <property type="project" value="UniProtKB-KW"/>
</dbReference>
<feature type="compositionally biased region" description="Basic and acidic residues" evidence="5">
    <location>
        <begin position="1100"/>
        <end position="1153"/>
    </location>
</feature>
<gene>
    <name evidence="10" type="ORF">L484_014903</name>
</gene>
<dbReference type="InterPro" id="IPR035248">
    <property type="entry name" value="PRMT5_C"/>
</dbReference>
<evidence type="ECO:0000259" key="9">
    <source>
        <dbReference type="Pfam" id="PF17286"/>
    </source>
</evidence>
<feature type="compositionally biased region" description="Basic and acidic residues" evidence="5">
    <location>
        <begin position="1189"/>
        <end position="1237"/>
    </location>
</feature>
<evidence type="ECO:0000313" key="11">
    <source>
        <dbReference type="Proteomes" id="UP000030645"/>
    </source>
</evidence>
<feature type="compositionally biased region" description="Basic residues" evidence="5">
    <location>
        <begin position="832"/>
        <end position="841"/>
    </location>
</feature>
<dbReference type="GO" id="GO:0016274">
    <property type="term" value="F:protein-arginine N-methyltransferase activity"/>
    <property type="evidence" value="ECO:0007669"/>
    <property type="project" value="InterPro"/>
</dbReference>
<dbReference type="PANTHER" id="PTHR10738">
    <property type="entry name" value="PROTEIN ARGININE N-METHYLTRANSFERASE 5"/>
    <property type="match status" value="1"/>
</dbReference>
<dbReference type="InterPro" id="IPR029063">
    <property type="entry name" value="SAM-dependent_MTases_sf"/>
</dbReference>
<feature type="region of interest" description="Disordered" evidence="5">
    <location>
        <begin position="735"/>
        <end position="1316"/>
    </location>
</feature>
<sequence>MPLGERPGDKSESRYCGIETDFNDDMPQLLSSNLSYGGFDFVVAPLMDPSYRPSLMQKESGEYSVLPFAGSDLVLSPSQWSSHVVGKISSWIDLDSEDEALRLDSETTLKQEIAWASHLSLQLWLRIPLVKTDDDTMDTNSDHLNDSWEIWNSFRLLCEHHSRLSIALDVLFVTVRLPICQSFLTNARGYPCLSKRHQKLITEFFNHSIQIVISGKAVHNLQRAIVDTDQNHSVERHPLRPYLDYVAYLYQKMDPLPEQERFELGYRDFLQSPLQPLMDNLEAQTYETFEKDTMKYIQYQRAVGKALLDRVPDEEALAITTVLMVVGAGRGPLVRASLQAAEETGRKLRVYAVEKNPNAVVTLHSLVKLEGWESIVTIVSCDMRHWNAPEKADILVSELLGSFGDNELSPECLDGAERFMKEDGISIPSSYTSFIQPVTASKLYNDVKSHKDIVHFETAYVVKLHSVARLTPTQPVFTFTHPNHSSDKSNHRYKKLHFKIPSDTGSAMVHGFAGYFDAVLYQDVHLGIEPSTATPNMFSWFAIFFPLKTPVCVNPGSHLDAHFWRCCGPTKVWYEWCVSSPNASPIHNSNGRSYWSEMYNGIGLQTPRGSGTNGYIQTNKFFVKPKVGKVAENTKGFEADQGTAGVTRKANKEILEHDRKRQIEIKLVVLEDKLIDQGYTDAEIAEKLAEARRTLEAAASDDSGVLAVDKKVSDTQTHQIAARKEKQMETLKAALGIRSSEPDEQNTDEIDDGPNGQKSGVNDDRKHKKSEHAFLDRDYGRKKHTEENQKTEKDDKVKNTKESKRNKKKESRKRRHGDESSDSDGSAGNSRALKKKHRKNSRGRDSEDFDTDVDQKHKVVMKHKKSKRSYSDDSDSGSDFATSGESDSSSGYESDSASSYDSSDTDDSGRNLTAVKKKRQSTRGGSDSKDEKYKTVQKHKKSRRNDSDDTDSASSDDARKKHFRKQEGKYTRSHRRHDSDDDSGFDEGSLKSRTAKGKQPLIAGNRHDSEDDADSESDYEKSRKPSSRTVERSRRSGKEDNNDSDNSGYSSGKVEKHKRRHDSDDGEVGHKHDRKGGQIEKQKAVEKGSISNDSDTGNSDDSRGKISETHLRTGARDYEHKRSEQNKSGENKSRHQDDMKRRVGRTSPEEDLKSSGIAANERWKARSYFSDDEYQNKNDKKYSGSARSGGHDEVTDERGGRTYRKEDEPRHSSRRTDRDYEQRGQDRRHSRSEEEHKGRKHGRDEEDDYKYRRYGKGDEDEYHRSHRRDEERGNRDIDRDREKDYSKRTRYDDSRSSERKRYDNERGHDDRPRRRD</sequence>
<dbReference type="InterPro" id="IPR035075">
    <property type="entry name" value="PRMT5"/>
</dbReference>
<name>W9R9Q3_9ROSA</name>
<feature type="compositionally biased region" description="Basic residues" evidence="5">
    <location>
        <begin position="804"/>
        <end position="815"/>
    </location>
</feature>
<feature type="compositionally biased region" description="Basic and acidic residues" evidence="5">
    <location>
        <begin position="1061"/>
        <end position="1086"/>
    </location>
</feature>
<dbReference type="Pfam" id="PF08312">
    <property type="entry name" value="cwf21"/>
    <property type="match status" value="1"/>
</dbReference>
<dbReference type="Pfam" id="PF17286">
    <property type="entry name" value="PRMT5_C"/>
    <property type="match status" value="1"/>
</dbReference>
<evidence type="ECO:0000256" key="1">
    <source>
        <dbReference type="ARBA" id="ARBA00022603"/>
    </source>
</evidence>
<dbReference type="Gene3D" id="3.40.50.150">
    <property type="entry name" value="Vaccinia Virus protein VP39"/>
    <property type="match status" value="1"/>
</dbReference>
<dbReference type="Gene3D" id="2.70.160.11">
    <property type="entry name" value="Hnrnp arginine n-methyltransferase1"/>
    <property type="match status" value="1"/>
</dbReference>
<dbReference type="Gene3D" id="6.10.140.420">
    <property type="match status" value="1"/>
</dbReference>
<protein>
    <submittedName>
        <fullName evidence="10">Protein arginine N-methyltransferase 1.5</fullName>
    </submittedName>
</protein>
<dbReference type="PANTHER" id="PTHR10738:SF0">
    <property type="entry name" value="PROTEIN ARGININE N-METHYLTRANSFERASE 5"/>
    <property type="match status" value="1"/>
</dbReference>
<accession>W9R9Q3</accession>